<comment type="similarity">
    <text evidence="1">Belongs to the Gfa family.</text>
</comment>
<feature type="domain" description="CENP-V/GFA" evidence="4">
    <location>
        <begin position="38"/>
        <end position="155"/>
    </location>
</feature>
<dbReference type="OrthoDB" id="2993351at2759"/>
<keyword evidence="2" id="KW-0479">Metal-binding</keyword>
<dbReference type="GO" id="GO:0016846">
    <property type="term" value="F:carbon-sulfur lyase activity"/>
    <property type="evidence" value="ECO:0007669"/>
    <property type="project" value="InterPro"/>
</dbReference>
<accession>A0A1J7J2A5</accession>
<dbReference type="Pfam" id="PF04828">
    <property type="entry name" value="GFA"/>
    <property type="match status" value="1"/>
</dbReference>
<dbReference type="Proteomes" id="UP000182658">
    <property type="component" value="Unassembled WGS sequence"/>
</dbReference>
<keyword evidence="6" id="KW-1185">Reference proteome</keyword>
<evidence type="ECO:0000256" key="3">
    <source>
        <dbReference type="ARBA" id="ARBA00022833"/>
    </source>
</evidence>
<evidence type="ECO:0000256" key="2">
    <source>
        <dbReference type="ARBA" id="ARBA00022723"/>
    </source>
</evidence>
<gene>
    <name evidence="5" type="ORF">CONLIGDRAFT_430650</name>
</gene>
<dbReference type="STRING" id="1408157.A0A1J7J2A5"/>
<dbReference type="EMBL" id="KV875099">
    <property type="protein sequence ID" value="OIW27441.1"/>
    <property type="molecule type" value="Genomic_DNA"/>
</dbReference>
<evidence type="ECO:0000256" key="1">
    <source>
        <dbReference type="ARBA" id="ARBA00005495"/>
    </source>
</evidence>
<dbReference type="InterPro" id="IPR052355">
    <property type="entry name" value="CENP-V-like"/>
</dbReference>
<evidence type="ECO:0000313" key="5">
    <source>
        <dbReference type="EMBL" id="OIW27441.1"/>
    </source>
</evidence>
<reference evidence="5 6" key="1">
    <citation type="submission" date="2016-10" db="EMBL/GenBank/DDBJ databases">
        <title>Draft genome sequence of Coniochaeta ligniaria NRRL30616, a lignocellulolytic fungus for bioabatement of inhibitors in plant biomass hydrolysates.</title>
        <authorList>
            <consortium name="DOE Joint Genome Institute"/>
            <person name="Jimenez D.J."/>
            <person name="Hector R.E."/>
            <person name="Riley R."/>
            <person name="Sun H."/>
            <person name="Grigoriev I.V."/>
            <person name="Van Elsas J.D."/>
            <person name="Nichols N.N."/>
        </authorList>
    </citation>
    <scope>NUCLEOTIDE SEQUENCE [LARGE SCALE GENOMIC DNA]</scope>
    <source>
        <strain evidence="5 6">NRRL 30616</strain>
    </source>
</reference>
<dbReference type="Gene3D" id="2.170.150.70">
    <property type="match status" value="1"/>
</dbReference>
<dbReference type="PANTHER" id="PTHR28620:SF1">
    <property type="entry name" value="CENP-V_GFA DOMAIN-CONTAINING PROTEIN"/>
    <property type="match status" value="1"/>
</dbReference>
<dbReference type="InterPro" id="IPR011057">
    <property type="entry name" value="Mss4-like_sf"/>
</dbReference>
<evidence type="ECO:0000259" key="4">
    <source>
        <dbReference type="PROSITE" id="PS51891"/>
    </source>
</evidence>
<evidence type="ECO:0000313" key="6">
    <source>
        <dbReference type="Proteomes" id="UP000182658"/>
    </source>
</evidence>
<keyword evidence="3" id="KW-0862">Zinc</keyword>
<protein>
    <recommendedName>
        <fullName evidence="4">CENP-V/GFA domain-containing protein</fullName>
    </recommendedName>
</protein>
<dbReference type="InterPro" id="IPR006913">
    <property type="entry name" value="CENP-V/GFA"/>
</dbReference>
<dbReference type="PANTHER" id="PTHR28620">
    <property type="entry name" value="CENTROMERE PROTEIN V"/>
    <property type="match status" value="1"/>
</dbReference>
<sequence>MAQSGRYIRCPTYLPLHLCEEKLSNNTMAEEEKKYGTYEAGCHCGYIKFSVKLSPPLPEYEVLDCGCSMCTKSGYLLVYPDRQDVKWHGDSLSRCSVYRFNTKTKDQLFCSQCGTSLGIDFREATKPRFGGDGYGISVRAFYGLDLTTLRYEKYNGLQNEKPAGDLSGIQYELDEKERIRQRSPHREVA</sequence>
<organism evidence="5 6">
    <name type="scientific">Coniochaeta ligniaria NRRL 30616</name>
    <dbReference type="NCBI Taxonomy" id="1408157"/>
    <lineage>
        <taxon>Eukaryota</taxon>
        <taxon>Fungi</taxon>
        <taxon>Dikarya</taxon>
        <taxon>Ascomycota</taxon>
        <taxon>Pezizomycotina</taxon>
        <taxon>Sordariomycetes</taxon>
        <taxon>Sordariomycetidae</taxon>
        <taxon>Coniochaetales</taxon>
        <taxon>Coniochaetaceae</taxon>
        <taxon>Coniochaeta</taxon>
    </lineage>
</organism>
<dbReference type="SUPFAM" id="SSF51316">
    <property type="entry name" value="Mss4-like"/>
    <property type="match status" value="1"/>
</dbReference>
<proteinExistence type="inferred from homology"/>
<dbReference type="InParanoid" id="A0A1J7J2A5"/>
<name>A0A1J7J2A5_9PEZI</name>
<dbReference type="PROSITE" id="PS51891">
    <property type="entry name" value="CENP_V_GFA"/>
    <property type="match status" value="1"/>
</dbReference>
<dbReference type="GO" id="GO:0046872">
    <property type="term" value="F:metal ion binding"/>
    <property type="evidence" value="ECO:0007669"/>
    <property type="project" value="UniProtKB-KW"/>
</dbReference>
<dbReference type="AlphaFoldDB" id="A0A1J7J2A5"/>